<dbReference type="PROSITE" id="PS50068">
    <property type="entry name" value="LDLRA_2"/>
    <property type="match status" value="1"/>
</dbReference>
<keyword evidence="3" id="KW-0677">Repeat</keyword>
<evidence type="ECO:0000256" key="1">
    <source>
        <dbReference type="ARBA" id="ARBA00004167"/>
    </source>
</evidence>
<evidence type="ECO:0000256" key="5">
    <source>
        <dbReference type="ARBA" id="ARBA00023136"/>
    </source>
</evidence>
<evidence type="ECO:0000256" key="3">
    <source>
        <dbReference type="ARBA" id="ARBA00022737"/>
    </source>
</evidence>
<sequence>MNFILPLDVLSLRGDSFYDVVEEFCGKEVVELPKFQMINSSVDLIEVDDAFSILQIDSHQTTSIKEFLGVTGKDNNGKYSFFVMPGIRLKLEKFTRSLRTFLSSTGSSSSLNIKSLTISSELLQRYPFLIDLINCLELQLLTDFPLDFISNMLSNITRSKNLYRYEQSVKDYAVSLYILGGRNVYDFVRLNIPGLIPSLTSLRSILTSSKKYFIEGEFQYERFNEFIELLDCKYAFCGEDSTSVVSKVCYDSRSNSFVGFTLPLKDGFPCSRYFSTNSFGELEQWYEKIDKSFLINANVIQAVCPSNRTSPSPFLLAAYGTNSKYTARDILNRWSKIFDSFMTQNIRILGFSSDCDPKQMKAMGDSMGFFSNEHTGFEYHPDHFKISLFKANAPHLCTKLRNRLLSSTTILLVGDRYAGIAHLIQLIDNRSKIDHGLTLSDICQKDKQNYSSCEKITSDAVLSSLKTISNSEATQAYLQIIKCIELTFVEKSTNVIDRVYNAWCAVFIVRIWYAWLQTTNSDELNKKVSHSHSTVFNEPIPKRNFFIAIPTLFSLELNAHSLTYLVVLYAEQKITEEALNIALFNSQMCFRTFRVARSMSGPFSSVVNFSVYEFLQRVEKLAVLQSIKWSSESKENNIIFPKHHKQSKKTSLTRLTSTITITVTEQALEVTVFSAYLKANQILSVCGLSILNPYDKMISFEEVNRLAYKKLSRSKCTTSNKKHIKSNENDDENEDDDEDEDEDEDEDNEQHRSNRQRSESDIVDEHDESTSIDDFDLDILLNVSRSTIRGMHIFDSIDNSQADSFFPGELNGRIKYMHKKTAKLISVICPINDVKRNKSEILTADETMDNWFGDYSDSSIQKHRFRCSETEQTSFTVMSIGDNRVNCKKSNHDEYSEKYNVELNHIKCVSRDSADCIFLRQYIAESSIEDTDNTEKVDNSMKFWNSCDSYWEKSYGADETDCHQWKCPSHYTSKEFYQCRSGQCISENRLCDGVWDCSDGTDEEGIQLLTEHTVGEHNLKLFQLLKTNLTQQKNRCLKENSVRSFAQLCDITTEYPCLLANVDDPLSFRLNRPCINLRQLGDGRVDCYGGLDERNILNCTSHKQLGFGFKCNSNDSCIQRKQQCITDNRCLNGNDRLLCIYLYNNSNVKCNGQLSTATVKDVHCFNGSCLPDSRCNGLIECPFGEDEYYCPTESPSSVLAYRPRIKKSYFPSINIQLPNYSPFSFLVNESNDNNDKSKTLKSQTSIIGKFTL</sequence>
<dbReference type="InterPro" id="IPR002172">
    <property type="entry name" value="LDrepeatLR_classA_rpt"/>
</dbReference>
<dbReference type="Gene3D" id="4.10.400.10">
    <property type="entry name" value="Low-density Lipoprotein Receptor"/>
    <property type="match status" value="1"/>
</dbReference>
<evidence type="ECO:0000256" key="2">
    <source>
        <dbReference type="ARBA" id="ARBA00022692"/>
    </source>
</evidence>
<gene>
    <name evidence="9" type="ORF">TOA249_LOCUS29261</name>
</gene>
<dbReference type="GO" id="GO:0016192">
    <property type="term" value="P:vesicle-mediated transport"/>
    <property type="evidence" value="ECO:0007669"/>
    <property type="project" value="UniProtKB-ARBA"/>
</dbReference>
<keyword evidence="5" id="KW-0472">Membrane</keyword>
<comment type="caution">
    <text evidence="7">Lacks conserved residue(s) required for the propagation of feature annotation.</text>
</comment>
<dbReference type="PANTHER" id="PTHR24270:SF63">
    <property type="entry name" value="TERRIBLY REDUCED OPTIC LOBES, ISOFORM B"/>
    <property type="match status" value="1"/>
</dbReference>
<evidence type="ECO:0000256" key="7">
    <source>
        <dbReference type="PROSITE-ProRule" id="PRU00124"/>
    </source>
</evidence>
<dbReference type="InterPro" id="IPR036055">
    <property type="entry name" value="LDL_receptor-like_sf"/>
</dbReference>
<dbReference type="PRINTS" id="PR00261">
    <property type="entry name" value="LDLRECEPTOR"/>
</dbReference>
<keyword evidence="4" id="KW-1133">Transmembrane helix</keyword>
<feature type="compositionally biased region" description="Acidic residues" evidence="8">
    <location>
        <begin position="729"/>
        <end position="748"/>
    </location>
</feature>
<protein>
    <submittedName>
        <fullName evidence="9">Uncharacterized protein</fullName>
    </submittedName>
</protein>
<proteinExistence type="predicted"/>
<comment type="caution">
    <text evidence="9">The sequence shown here is derived from an EMBL/GenBank/DDBJ whole genome shotgun (WGS) entry which is preliminary data.</text>
</comment>
<dbReference type="Pfam" id="PF00057">
    <property type="entry name" value="Ldl_recept_a"/>
    <property type="match status" value="1"/>
</dbReference>
<evidence type="ECO:0000256" key="6">
    <source>
        <dbReference type="ARBA" id="ARBA00023157"/>
    </source>
</evidence>
<feature type="compositionally biased region" description="Basic and acidic residues" evidence="8">
    <location>
        <begin position="749"/>
        <end position="760"/>
    </location>
</feature>
<dbReference type="EMBL" id="CAJOBS010004419">
    <property type="protein sequence ID" value="CAF4881072.1"/>
    <property type="molecule type" value="Genomic_DNA"/>
</dbReference>
<dbReference type="InterPro" id="IPR050685">
    <property type="entry name" value="LDLR"/>
</dbReference>
<reference evidence="9" key="1">
    <citation type="submission" date="2021-02" db="EMBL/GenBank/DDBJ databases">
        <authorList>
            <person name="Nowell W R."/>
        </authorList>
    </citation>
    <scope>NUCLEOTIDE SEQUENCE</scope>
</reference>
<dbReference type="Proteomes" id="UP000663838">
    <property type="component" value="Unassembled WGS sequence"/>
</dbReference>
<evidence type="ECO:0000313" key="10">
    <source>
        <dbReference type="Proteomes" id="UP000663838"/>
    </source>
</evidence>
<dbReference type="SMART" id="SM00192">
    <property type="entry name" value="LDLa"/>
    <property type="match status" value="3"/>
</dbReference>
<evidence type="ECO:0000256" key="8">
    <source>
        <dbReference type="SAM" id="MobiDB-lite"/>
    </source>
</evidence>
<keyword evidence="2" id="KW-0812">Transmembrane</keyword>
<evidence type="ECO:0000313" key="9">
    <source>
        <dbReference type="EMBL" id="CAF4881072.1"/>
    </source>
</evidence>
<comment type="subcellular location">
    <subcellularLocation>
        <location evidence="1">Membrane</location>
        <topology evidence="1">Single-pass membrane protein</topology>
    </subcellularLocation>
</comment>
<evidence type="ECO:0000256" key="4">
    <source>
        <dbReference type="ARBA" id="ARBA00022989"/>
    </source>
</evidence>
<dbReference type="CDD" id="cd00112">
    <property type="entry name" value="LDLa"/>
    <property type="match status" value="2"/>
</dbReference>
<name>A0A821TYZ5_9BILA</name>
<dbReference type="SUPFAM" id="SSF57424">
    <property type="entry name" value="LDL receptor-like module"/>
    <property type="match status" value="1"/>
</dbReference>
<accession>A0A821TYZ5</accession>
<feature type="region of interest" description="Disordered" evidence="8">
    <location>
        <begin position="718"/>
        <end position="767"/>
    </location>
</feature>
<dbReference type="PANTHER" id="PTHR24270">
    <property type="entry name" value="LOW-DENSITY LIPOPROTEIN RECEPTOR-RELATED"/>
    <property type="match status" value="1"/>
</dbReference>
<keyword evidence="6 7" id="KW-1015">Disulfide bond</keyword>
<organism evidence="9 10">
    <name type="scientific">Rotaria socialis</name>
    <dbReference type="NCBI Taxonomy" id="392032"/>
    <lineage>
        <taxon>Eukaryota</taxon>
        <taxon>Metazoa</taxon>
        <taxon>Spiralia</taxon>
        <taxon>Gnathifera</taxon>
        <taxon>Rotifera</taxon>
        <taxon>Eurotatoria</taxon>
        <taxon>Bdelloidea</taxon>
        <taxon>Philodinida</taxon>
        <taxon>Philodinidae</taxon>
        <taxon>Rotaria</taxon>
    </lineage>
</organism>
<dbReference type="GO" id="GO:0005886">
    <property type="term" value="C:plasma membrane"/>
    <property type="evidence" value="ECO:0007669"/>
    <property type="project" value="TreeGrafter"/>
</dbReference>
<feature type="disulfide bond" evidence="7">
    <location>
        <begin position="979"/>
        <end position="997"/>
    </location>
</feature>
<dbReference type="AlphaFoldDB" id="A0A821TYZ5"/>